<keyword evidence="3" id="KW-1185">Reference proteome</keyword>
<proteinExistence type="predicted"/>
<comment type="caution">
    <text evidence="2">The sequence shown here is derived from an EMBL/GenBank/DDBJ whole genome shotgun (WGS) entry which is preliminary data.</text>
</comment>
<protein>
    <submittedName>
        <fullName evidence="2">DUF2779 domain-containing protein</fullName>
    </submittedName>
</protein>
<organism evidence="2 3">
    <name type="scientific">Spiribacter salilacus</name>
    <dbReference type="NCBI Taxonomy" id="2664894"/>
    <lineage>
        <taxon>Bacteria</taxon>
        <taxon>Pseudomonadati</taxon>
        <taxon>Pseudomonadota</taxon>
        <taxon>Gammaproteobacteria</taxon>
        <taxon>Chromatiales</taxon>
        <taxon>Ectothiorhodospiraceae</taxon>
        <taxon>Spiribacter</taxon>
    </lineage>
</organism>
<dbReference type="EMBL" id="WJPP01000001">
    <property type="protein sequence ID" value="MRH77631.1"/>
    <property type="molecule type" value="Genomic_DNA"/>
</dbReference>
<dbReference type="AlphaFoldDB" id="A0A6N7QML1"/>
<dbReference type="RefSeq" id="WP_153718667.1">
    <property type="nucleotide sequence ID" value="NZ_WJPP01000001.1"/>
</dbReference>
<sequence>MTNLDITHNQKKRYLTKSRFKLAVECPAKLNYVVNKAYANTNDDSEILESLAQGGHQIGALAQWIYARKARADDMEAIEITGDQEEQIRKTKELLKRDRIVLFEPTLVVHNFLIRVDVLCKRGNQVDLIEVKSKSFDSLEKNFPRTNNGKILSGFLPYLQDVAFQTLVAKKAYPAWTVNPFLMMPDKSVKTSTTDLHALFPIQTGANGNAKKATVALPPLDQDIDHAFLKTVNVASEVEEILNAPLKSKSPGISGGFEELSSQWAMEYANGSPLRAEISATTCGKCEFYSAHPTDQNRSGFHECWRGKELNGFDSRITREETVLGLYNDRKKLKNTLLAQGIWRLQDVPTDLLFKADETRDCSIDDPISNAQRQNMQITQTWPGGGSHYFNHSGFKALQKKWEYPYYFLDFEGARSALPIRSGQKPNALTAFQYSLHVMHDDGRIEHKDQFLELRQSNDPHVALLRQLKQALGTKGTIFRWDIYENTLLNELREELSERDNPPSDKDELVSFCQQITESEEFGVGSRNMVDQCKLAADLYFHPSTRGSSSIKPLLPAVMSESPYLKQRYSRADYGGDGDISSLNHLNQAVTWWQEDRDKPGSVLNPYDLLAGLINTSMSSADDDLMSPGDLDRKANAELSGINNGGAALMIYLMIQSKSIPKTQLELYKTSMKYYCELDTLAMAMIMESWINDY</sequence>
<accession>A0A6N7QML1</accession>
<dbReference type="Pfam" id="PF11074">
    <property type="entry name" value="DUF2779"/>
    <property type="match status" value="1"/>
</dbReference>
<evidence type="ECO:0000313" key="3">
    <source>
        <dbReference type="Proteomes" id="UP000433788"/>
    </source>
</evidence>
<feature type="domain" description="DUF2779" evidence="1">
    <location>
        <begin position="407"/>
        <end position="550"/>
    </location>
</feature>
<evidence type="ECO:0000313" key="2">
    <source>
        <dbReference type="EMBL" id="MRH77631.1"/>
    </source>
</evidence>
<dbReference type="InterPro" id="IPR021301">
    <property type="entry name" value="DUF2779"/>
</dbReference>
<dbReference type="Proteomes" id="UP000433788">
    <property type="component" value="Unassembled WGS sequence"/>
</dbReference>
<reference evidence="2 3" key="1">
    <citation type="submission" date="2019-11" db="EMBL/GenBank/DDBJ databases">
        <authorList>
            <person name="Zhang X.Y."/>
        </authorList>
    </citation>
    <scope>NUCLEOTIDE SEQUENCE [LARGE SCALE GENOMIC DNA]</scope>
    <source>
        <strain evidence="2 3">C176</strain>
    </source>
</reference>
<gene>
    <name evidence="2" type="ORF">GH984_02820</name>
</gene>
<evidence type="ECO:0000259" key="1">
    <source>
        <dbReference type="Pfam" id="PF11074"/>
    </source>
</evidence>
<name>A0A6N7QML1_9GAMM</name>